<accession>A0ABP9DLS8</accession>
<protein>
    <submittedName>
        <fullName evidence="5">Helix-turn-helix domain-containing protein</fullName>
    </submittedName>
</protein>
<dbReference type="Pfam" id="PF12833">
    <property type="entry name" value="HTH_18"/>
    <property type="match status" value="1"/>
</dbReference>
<sequence length="289" mass="33833">MDPIKVYKTPDAKNPHQLFKITDMSTVFSAHPTHDDVPHRHDFYTILFIQKAEGQHIIDFNTYDLGQRQVFFVSPGQVHQMLESKPSKGWALTIRKEFLETHHIDTSFISEINLFRDFGDTPPLTLEKEIFHSMEQLILQMRDCIEKSSRFHWEAVGAYLKLFLINANNQCVLPQHNTPHSPAEMILRNFKLLVEKYYKSEHQVQFYADQLFISTDHLNRTIDHLIGKKAKQFIQNRILLEAKRLLQYSDSTAKEIGYHLGFKEAAHFSNFFKKMTGVSISQWIKNQAI</sequence>
<reference evidence="6" key="1">
    <citation type="journal article" date="2019" name="Int. J. Syst. Evol. Microbiol.">
        <title>The Global Catalogue of Microorganisms (GCM) 10K type strain sequencing project: providing services to taxonomists for standard genome sequencing and annotation.</title>
        <authorList>
            <consortium name="The Broad Institute Genomics Platform"/>
            <consortium name="The Broad Institute Genome Sequencing Center for Infectious Disease"/>
            <person name="Wu L."/>
            <person name="Ma J."/>
        </authorList>
    </citation>
    <scope>NUCLEOTIDE SEQUENCE [LARGE SCALE GENOMIC DNA]</scope>
    <source>
        <strain evidence="6">JCM 18326</strain>
    </source>
</reference>
<keyword evidence="2" id="KW-0238">DNA-binding</keyword>
<dbReference type="InterPro" id="IPR037923">
    <property type="entry name" value="HTH-like"/>
</dbReference>
<dbReference type="Gene3D" id="2.60.120.10">
    <property type="entry name" value="Jelly Rolls"/>
    <property type="match status" value="1"/>
</dbReference>
<organism evidence="5 6">
    <name type="scientific">Algivirga pacifica</name>
    <dbReference type="NCBI Taxonomy" id="1162670"/>
    <lineage>
        <taxon>Bacteria</taxon>
        <taxon>Pseudomonadati</taxon>
        <taxon>Bacteroidota</taxon>
        <taxon>Cytophagia</taxon>
        <taxon>Cytophagales</taxon>
        <taxon>Flammeovirgaceae</taxon>
        <taxon>Algivirga</taxon>
    </lineage>
</organism>
<dbReference type="InterPro" id="IPR018060">
    <property type="entry name" value="HTH_AraC"/>
</dbReference>
<evidence type="ECO:0000313" key="6">
    <source>
        <dbReference type="Proteomes" id="UP001500298"/>
    </source>
</evidence>
<dbReference type="PANTHER" id="PTHR43280:SF32">
    <property type="entry name" value="TRANSCRIPTIONAL REGULATORY PROTEIN"/>
    <property type="match status" value="1"/>
</dbReference>
<dbReference type="EMBL" id="BAABJX010000068">
    <property type="protein sequence ID" value="GAA4851835.1"/>
    <property type="molecule type" value="Genomic_DNA"/>
</dbReference>
<evidence type="ECO:0000313" key="5">
    <source>
        <dbReference type="EMBL" id="GAA4851835.1"/>
    </source>
</evidence>
<comment type="caution">
    <text evidence="5">The sequence shown here is derived from an EMBL/GenBank/DDBJ whole genome shotgun (WGS) entry which is preliminary data.</text>
</comment>
<evidence type="ECO:0000256" key="3">
    <source>
        <dbReference type="ARBA" id="ARBA00023163"/>
    </source>
</evidence>
<name>A0ABP9DLS8_9BACT</name>
<keyword evidence="1" id="KW-0805">Transcription regulation</keyword>
<keyword evidence="3" id="KW-0804">Transcription</keyword>
<dbReference type="Pfam" id="PF02311">
    <property type="entry name" value="AraC_binding"/>
    <property type="match status" value="1"/>
</dbReference>
<feature type="domain" description="HTH araC/xylS-type" evidence="4">
    <location>
        <begin position="188"/>
        <end position="286"/>
    </location>
</feature>
<dbReference type="InterPro" id="IPR009057">
    <property type="entry name" value="Homeodomain-like_sf"/>
</dbReference>
<dbReference type="Proteomes" id="UP001500298">
    <property type="component" value="Unassembled WGS sequence"/>
</dbReference>
<dbReference type="SUPFAM" id="SSF46689">
    <property type="entry name" value="Homeodomain-like"/>
    <property type="match status" value="1"/>
</dbReference>
<dbReference type="SUPFAM" id="SSF51215">
    <property type="entry name" value="Regulatory protein AraC"/>
    <property type="match status" value="1"/>
</dbReference>
<gene>
    <name evidence="5" type="ORF">GCM10023331_40520</name>
</gene>
<dbReference type="Gene3D" id="1.10.10.60">
    <property type="entry name" value="Homeodomain-like"/>
    <property type="match status" value="1"/>
</dbReference>
<dbReference type="SMART" id="SM00342">
    <property type="entry name" value="HTH_ARAC"/>
    <property type="match status" value="1"/>
</dbReference>
<dbReference type="PANTHER" id="PTHR43280">
    <property type="entry name" value="ARAC-FAMILY TRANSCRIPTIONAL REGULATOR"/>
    <property type="match status" value="1"/>
</dbReference>
<evidence type="ECO:0000256" key="1">
    <source>
        <dbReference type="ARBA" id="ARBA00023015"/>
    </source>
</evidence>
<dbReference type="InterPro" id="IPR003313">
    <property type="entry name" value="AraC-bd"/>
</dbReference>
<proteinExistence type="predicted"/>
<evidence type="ECO:0000259" key="4">
    <source>
        <dbReference type="PROSITE" id="PS01124"/>
    </source>
</evidence>
<dbReference type="PROSITE" id="PS01124">
    <property type="entry name" value="HTH_ARAC_FAMILY_2"/>
    <property type="match status" value="1"/>
</dbReference>
<keyword evidence="6" id="KW-1185">Reference proteome</keyword>
<dbReference type="InterPro" id="IPR014710">
    <property type="entry name" value="RmlC-like_jellyroll"/>
</dbReference>
<evidence type="ECO:0000256" key="2">
    <source>
        <dbReference type="ARBA" id="ARBA00023125"/>
    </source>
</evidence>